<dbReference type="RefSeq" id="WP_085881867.1">
    <property type="nucleotide sequence ID" value="NZ_FWFR01000001.1"/>
</dbReference>
<dbReference type="GO" id="GO:0008170">
    <property type="term" value="F:N-methyltransferase activity"/>
    <property type="evidence" value="ECO:0007669"/>
    <property type="project" value="InterPro"/>
</dbReference>
<dbReference type="AlphaFoldDB" id="A0A1Y5RPG7"/>
<dbReference type="PROSITE" id="PS00092">
    <property type="entry name" value="N6_MTASE"/>
    <property type="match status" value="1"/>
</dbReference>
<dbReference type="InterPro" id="IPR002052">
    <property type="entry name" value="DNA_methylase_N6_adenine_CS"/>
</dbReference>
<dbReference type="EC" id="2.1.1.-" evidence="5"/>
<dbReference type="Gene3D" id="3.40.50.150">
    <property type="entry name" value="Vaccinia Virus protein VP39"/>
    <property type="match status" value="1"/>
</dbReference>
<evidence type="ECO:0000256" key="3">
    <source>
        <dbReference type="ARBA" id="ARBA00022679"/>
    </source>
</evidence>
<keyword evidence="3 8" id="KW-0808">Transferase</keyword>
<dbReference type="Pfam" id="PF01555">
    <property type="entry name" value="N6_N4_Mtase"/>
    <property type="match status" value="1"/>
</dbReference>
<dbReference type="CDD" id="cd02440">
    <property type="entry name" value="AdoMet_MTases"/>
    <property type="match status" value="1"/>
</dbReference>
<protein>
    <recommendedName>
        <fullName evidence="5">Methyltransferase</fullName>
        <ecNumber evidence="5">2.1.1.-</ecNumber>
    </recommendedName>
</protein>
<evidence type="ECO:0000313" key="9">
    <source>
        <dbReference type="Proteomes" id="UP000193200"/>
    </source>
</evidence>
<dbReference type="InterPro" id="IPR002941">
    <property type="entry name" value="DNA_methylase_N4/N6"/>
</dbReference>
<evidence type="ECO:0000256" key="6">
    <source>
        <dbReference type="SAM" id="MobiDB-lite"/>
    </source>
</evidence>
<name>A0A1Y5RPG7_9PROT</name>
<keyword evidence="9" id="KW-1185">Reference proteome</keyword>
<organism evidence="8 9">
    <name type="scientific">Oceanibacterium hippocampi</name>
    <dbReference type="NCBI Taxonomy" id="745714"/>
    <lineage>
        <taxon>Bacteria</taxon>
        <taxon>Pseudomonadati</taxon>
        <taxon>Pseudomonadota</taxon>
        <taxon>Alphaproteobacteria</taxon>
        <taxon>Sneathiellales</taxon>
        <taxon>Sneathiellaceae</taxon>
        <taxon>Oceanibacterium</taxon>
    </lineage>
</organism>
<dbReference type="SUPFAM" id="SSF53335">
    <property type="entry name" value="S-adenosyl-L-methionine-dependent methyltransferases"/>
    <property type="match status" value="1"/>
</dbReference>
<comment type="catalytic activity">
    <reaction evidence="4">
        <text>a 2'-deoxyadenosine in DNA + S-adenosyl-L-methionine = an N(6)-methyl-2'-deoxyadenosine in DNA + S-adenosyl-L-homocysteine + H(+)</text>
        <dbReference type="Rhea" id="RHEA:15197"/>
        <dbReference type="Rhea" id="RHEA-COMP:12418"/>
        <dbReference type="Rhea" id="RHEA-COMP:12419"/>
        <dbReference type="ChEBI" id="CHEBI:15378"/>
        <dbReference type="ChEBI" id="CHEBI:57856"/>
        <dbReference type="ChEBI" id="CHEBI:59789"/>
        <dbReference type="ChEBI" id="CHEBI:90615"/>
        <dbReference type="ChEBI" id="CHEBI:90616"/>
        <dbReference type="EC" id="2.1.1.72"/>
    </reaction>
</comment>
<evidence type="ECO:0000256" key="5">
    <source>
        <dbReference type="RuleBase" id="RU362026"/>
    </source>
</evidence>
<dbReference type="GO" id="GO:0009007">
    <property type="term" value="F:site-specific DNA-methyltransferase (adenine-specific) activity"/>
    <property type="evidence" value="ECO:0007669"/>
    <property type="project" value="UniProtKB-EC"/>
</dbReference>
<dbReference type="PRINTS" id="PR00508">
    <property type="entry name" value="S21N4MTFRASE"/>
</dbReference>
<feature type="domain" description="DNA methylase N-4/N-6" evidence="7">
    <location>
        <begin position="9"/>
        <end position="216"/>
    </location>
</feature>
<evidence type="ECO:0000313" key="8">
    <source>
        <dbReference type="EMBL" id="SLN21248.1"/>
    </source>
</evidence>
<sequence>MKTLPDASVDLLIADPPYNLGKNFGNNIDLRERDAYTGFCRDWLAEATRVIRPDGSIYVFMGVRFIARLYLMLEEDFGLHPQGWITWHYTQGMGRKRGFSPRHEDILWFSPAERPPFNLDDVRIPQKYFRKRNNMAGANPGDVWQFSHVHYCAEEREPHPTQKPEALIARIVRASSRPGELVLDPFVGSGTTARVAKALGRDYLGFDINPDYVALTEARLARPFTGFDSEDPRAGRVSRDQPGEDRQADLI</sequence>
<dbReference type="OrthoDB" id="7806498at2"/>
<feature type="compositionally biased region" description="Basic and acidic residues" evidence="6">
    <location>
        <begin position="230"/>
        <end position="251"/>
    </location>
</feature>
<accession>A0A1Y5RPG7</accession>
<comment type="similarity">
    <text evidence="1 5">Belongs to the N(4)/N(6)-methyltransferase family.</text>
</comment>
<evidence type="ECO:0000256" key="1">
    <source>
        <dbReference type="ARBA" id="ARBA00006594"/>
    </source>
</evidence>
<dbReference type="InterPro" id="IPR001091">
    <property type="entry name" value="RM_Methyltransferase"/>
</dbReference>
<evidence type="ECO:0000256" key="2">
    <source>
        <dbReference type="ARBA" id="ARBA00022603"/>
    </source>
</evidence>
<gene>
    <name evidence="8" type="primary">rsrIM_1</name>
    <name evidence="8" type="ORF">OCH7691_00534</name>
</gene>
<proteinExistence type="inferred from homology"/>
<dbReference type="PANTHER" id="PTHR13370:SF3">
    <property type="entry name" value="TRNA (GUANINE(10)-N2)-METHYLTRANSFERASE HOMOLOG"/>
    <property type="match status" value="1"/>
</dbReference>
<dbReference type="EMBL" id="FWFR01000001">
    <property type="protein sequence ID" value="SLN21248.1"/>
    <property type="molecule type" value="Genomic_DNA"/>
</dbReference>
<dbReference type="InParanoid" id="A0A1Y5RPG7"/>
<dbReference type="GO" id="GO:0003677">
    <property type="term" value="F:DNA binding"/>
    <property type="evidence" value="ECO:0007669"/>
    <property type="project" value="InterPro"/>
</dbReference>
<dbReference type="FunCoup" id="A0A1Y5RPG7">
    <property type="interactions" value="155"/>
</dbReference>
<evidence type="ECO:0000259" key="7">
    <source>
        <dbReference type="Pfam" id="PF01555"/>
    </source>
</evidence>
<dbReference type="PANTHER" id="PTHR13370">
    <property type="entry name" value="RNA METHYLASE-RELATED"/>
    <property type="match status" value="1"/>
</dbReference>
<dbReference type="GO" id="GO:0032259">
    <property type="term" value="P:methylation"/>
    <property type="evidence" value="ECO:0007669"/>
    <property type="project" value="UniProtKB-KW"/>
</dbReference>
<dbReference type="InterPro" id="IPR029063">
    <property type="entry name" value="SAM-dependent_MTases_sf"/>
</dbReference>
<feature type="region of interest" description="Disordered" evidence="6">
    <location>
        <begin position="225"/>
        <end position="251"/>
    </location>
</feature>
<dbReference type="GO" id="GO:0005737">
    <property type="term" value="C:cytoplasm"/>
    <property type="evidence" value="ECO:0007669"/>
    <property type="project" value="TreeGrafter"/>
</dbReference>
<reference evidence="8 9" key="1">
    <citation type="submission" date="2017-03" db="EMBL/GenBank/DDBJ databases">
        <authorList>
            <person name="Afonso C.L."/>
            <person name="Miller P.J."/>
            <person name="Scott M.A."/>
            <person name="Spackman E."/>
            <person name="Goraichik I."/>
            <person name="Dimitrov K.M."/>
            <person name="Suarez D.L."/>
            <person name="Swayne D.E."/>
        </authorList>
    </citation>
    <scope>NUCLEOTIDE SEQUENCE [LARGE SCALE GENOMIC DNA]</scope>
    <source>
        <strain evidence="8 9">CECT 7691</strain>
    </source>
</reference>
<keyword evidence="2 8" id="KW-0489">Methyltransferase</keyword>
<evidence type="ECO:0000256" key="4">
    <source>
        <dbReference type="ARBA" id="ARBA00047942"/>
    </source>
</evidence>
<dbReference type="Proteomes" id="UP000193200">
    <property type="component" value="Unassembled WGS sequence"/>
</dbReference>